<feature type="chain" id="PRO_5026870353" description="Phosphatidylinositol diacylglycerol-lyase" evidence="1">
    <location>
        <begin position="23"/>
        <end position="341"/>
    </location>
</feature>
<dbReference type="EMBL" id="VULT01000003">
    <property type="protein sequence ID" value="MSS16602.1"/>
    <property type="molecule type" value="Genomic_DNA"/>
</dbReference>
<dbReference type="Proteomes" id="UP000483362">
    <property type="component" value="Unassembled WGS sequence"/>
</dbReference>
<dbReference type="AlphaFoldDB" id="A0A6L5XDF1"/>
<keyword evidence="3" id="KW-1185">Reference proteome</keyword>
<accession>A0A6L5XDF1</accession>
<feature type="signal peptide" evidence="1">
    <location>
        <begin position="1"/>
        <end position="22"/>
    </location>
</feature>
<dbReference type="GO" id="GO:0006629">
    <property type="term" value="P:lipid metabolic process"/>
    <property type="evidence" value="ECO:0007669"/>
    <property type="project" value="InterPro"/>
</dbReference>
<dbReference type="PANTHER" id="PTHR13593">
    <property type="match status" value="1"/>
</dbReference>
<evidence type="ECO:0000313" key="3">
    <source>
        <dbReference type="Proteomes" id="UP000483362"/>
    </source>
</evidence>
<dbReference type="Gene3D" id="3.20.20.190">
    <property type="entry name" value="Phosphatidylinositol (PI) phosphodiesterase"/>
    <property type="match status" value="1"/>
</dbReference>
<dbReference type="InterPro" id="IPR051057">
    <property type="entry name" value="PI-PLC_domain"/>
</dbReference>
<keyword evidence="1" id="KW-0732">Signal</keyword>
<proteinExistence type="predicted"/>
<evidence type="ECO:0008006" key="4">
    <source>
        <dbReference type="Google" id="ProtNLM"/>
    </source>
</evidence>
<gene>
    <name evidence="2" type="ORF">FYJ29_02270</name>
</gene>
<dbReference type="SUPFAM" id="SSF51695">
    <property type="entry name" value="PLC-like phosphodiesterases"/>
    <property type="match status" value="1"/>
</dbReference>
<dbReference type="PANTHER" id="PTHR13593:SF113">
    <property type="entry name" value="SI:DKEY-266F7.9"/>
    <property type="match status" value="1"/>
</dbReference>
<evidence type="ECO:0000313" key="2">
    <source>
        <dbReference type="EMBL" id="MSS16602.1"/>
    </source>
</evidence>
<comment type="caution">
    <text evidence="2">The sequence shown here is derived from an EMBL/GenBank/DDBJ whole genome shotgun (WGS) entry which is preliminary data.</text>
</comment>
<name>A0A6L5XDF1_9BACT</name>
<sequence>MKKLRYLATLALVAVAASHVLAADWMTRLSPDTRVCSLSIPGAHDAATGNGFEGLDSVVGERYARTQELDLSQQFAAGVRAFDLRPAQCGNELRIFHGTLTTRLSYAHALRLLADSLKANPASLVVVVQRHEDDAKGAGYDQSRWAQLVDSTLHELGPVLIDYRPGLTVGEMRGHILVLSRDRYGQVPRGGYIDNWDDGGSWNAPQGARVAGVQGGERLYVQDYYNTTMEGAMTTKLDLMRQFLVHAATTPLRGSLWVVNHCSAFTRDPEAPLPGNTTSNGYRLNAASTNAYMARCVVAHAGLVMMDYAGVDASNGIKVMGKTALQAVIESNFTASNDKKR</sequence>
<reference evidence="2 3" key="1">
    <citation type="submission" date="2019-08" db="EMBL/GenBank/DDBJ databases">
        <title>In-depth cultivation of the pig gut microbiome towards novel bacterial diversity and tailored functional studies.</title>
        <authorList>
            <person name="Wylensek D."/>
            <person name="Hitch T.C.A."/>
            <person name="Clavel T."/>
        </authorList>
    </citation>
    <scope>NUCLEOTIDE SEQUENCE [LARGE SCALE GENOMIC DNA]</scope>
    <source>
        <strain evidence="2 3">Oil-RF-744-WCA-WT-10</strain>
    </source>
</reference>
<organism evidence="2 3">
    <name type="scientific">Sodaliphilus pleomorphus</name>
    <dbReference type="NCBI Taxonomy" id="2606626"/>
    <lineage>
        <taxon>Bacteria</taxon>
        <taxon>Pseudomonadati</taxon>
        <taxon>Bacteroidota</taxon>
        <taxon>Bacteroidia</taxon>
        <taxon>Bacteroidales</taxon>
        <taxon>Muribaculaceae</taxon>
        <taxon>Sodaliphilus</taxon>
    </lineage>
</organism>
<dbReference type="InterPro" id="IPR017946">
    <property type="entry name" value="PLC-like_Pdiesterase_TIM-brl"/>
</dbReference>
<protein>
    <recommendedName>
        <fullName evidence="4">Phosphatidylinositol diacylglycerol-lyase</fullName>
    </recommendedName>
</protein>
<evidence type="ECO:0000256" key="1">
    <source>
        <dbReference type="SAM" id="SignalP"/>
    </source>
</evidence>
<dbReference type="RefSeq" id="WP_154327373.1">
    <property type="nucleotide sequence ID" value="NZ_CP045696.1"/>
</dbReference>
<dbReference type="PROSITE" id="PS50007">
    <property type="entry name" value="PIPLC_X_DOMAIN"/>
    <property type="match status" value="1"/>
</dbReference>
<dbReference type="GO" id="GO:0008081">
    <property type="term" value="F:phosphoric diester hydrolase activity"/>
    <property type="evidence" value="ECO:0007669"/>
    <property type="project" value="InterPro"/>
</dbReference>